<dbReference type="Proteomes" id="UP000789405">
    <property type="component" value="Unassembled WGS sequence"/>
</dbReference>
<accession>A0A9N9AP24</accession>
<gene>
    <name evidence="1" type="ORF">DERYTH_LOCUS4652</name>
</gene>
<dbReference type="AlphaFoldDB" id="A0A9N9AP24"/>
<reference evidence="1" key="1">
    <citation type="submission" date="2021-06" db="EMBL/GenBank/DDBJ databases">
        <authorList>
            <person name="Kallberg Y."/>
            <person name="Tangrot J."/>
            <person name="Rosling A."/>
        </authorList>
    </citation>
    <scope>NUCLEOTIDE SEQUENCE</scope>
    <source>
        <strain evidence="1">MA453B</strain>
    </source>
</reference>
<protein>
    <submittedName>
        <fullName evidence="1">21522_t:CDS:1</fullName>
    </submittedName>
</protein>
<name>A0A9N9AP24_9GLOM</name>
<comment type="caution">
    <text evidence="1">The sequence shown here is derived from an EMBL/GenBank/DDBJ whole genome shotgun (WGS) entry which is preliminary data.</text>
</comment>
<keyword evidence="2" id="KW-1185">Reference proteome</keyword>
<sequence length="58" mass="6573">MKHSGDEIFFTPLSSIVDTSQQFEESLNITRSIQESSVENIPIYPLEEEISEIKEVAS</sequence>
<evidence type="ECO:0000313" key="2">
    <source>
        <dbReference type="Proteomes" id="UP000789405"/>
    </source>
</evidence>
<organism evidence="1 2">
    <name type="scientific">Dentiscutata erythropus</name>
    <dbReference type="NCBI Taxonomy" id="1348616"/>
    <lineage>
        <taxon>Eukaryota</taxon>
        <taxon>Fungi</taxon>
        <taxon>Fungi incertae sedis</taxon>
        <taxon>Mucoromycota</taxon>
        <taxon>Glomeromycotina</taxon>
        <taxon>Glomeromycetes</taxon>
        <taxon>Diversisporales</taxon>
        <taxon>Gigasporaceae</taxon>
        <taxon>Dentiscutata</taxon>
    </lineage>
</organism>
<dbReference type="EMBL" id="CAJVPY010001815">
    <property type="protein sequence ID" value="CAG8537711.1"/>
    <property type="molecule type" value="Genomic_DNA"/>
</dbReference>
<evidence type="ECO:0000313" key="1">
    <source>
        <dbReference type="EMBL" id="CAG8537711.1"/>
    </source>
</evidence>
<proteinExistence type="predicted"/>